<feature type="coiled-coil region" evidence="1">
    <location>
        <begin position="50"/>
        <end position="77"/>
    </location>
</feature>
<keyword evidence="1" id="KW-0175">Coiled coil</keyword>
<comment type="caution">
    <text evidence="2">The sequence shown here is derived from an EMBL/GenBank/DDBJ whole genome shotgun (WGS) entry which is preliminary data.</text>
</comment>
<dbReference type="EMBL" id="CZCU02000156">
    <property type="protein sequence ID" value="VXD23828.1"/>
    <property type="molecule type" value="Genomic_DNA"/>
</dbReference>
<dbReference type="Proteomes" id="UP000184550">
    <property type="component" value="Unassembled WGS sequence"/>
</dbReference>
<accession>A0A7Z9BYP0</accession>
<dbReference type="OrthoDB" id="443082at2"/>
<evidence type="ECO:0000313" key="3">
    <source>
        <dbReference type="Proteomes" id="UP000184550"/>
    </source>
</evidence>
<gene>
    <name evidence="2" type="ORF">PL8927_790021</name>
</gene>
<dbReference type="RefSeq" id="WP_083625696.1">
    <property type="nucleotide sequence ID" value="NZ_LR734880.1"/>
</dbReference>
<keyword evidence="3" id="KW-1185">Reference proteome</keyword>
<evidence type="ECO:0000313" key="2">
    <source>
        <dbReference type="EMBL" id="VXD23828.1"/>
    </source>
</evidence>
<name>A0A7Z9BYP0_9CYAN</name>
<protein>
    <submittedName>
        <fullName evidence="2">Uncharacterized protein</fullName>
    </submittedName>
</protein>
<sequence>MESQDLAPLLKSIGVVLDVASPFVAGVPYLGTVVVIAKIGVRFYQGKVESDNLTQELDELKRGMESLQEKASILESTTATLGVGVALQGILSALNLQQNRQSNFKLDQVLLELQTGFTDLKSIINHQGDEILKAINQVGQEIKQEIHRVEFVKAYGIFQSVHNNQLPSALITQNSKDRNDKLNFIWNNLQNCLAIYNNKELISCPSISGKLKRLECAWAIEQTLALVDILKNDFDACIFQLNHLKDKIIKDCMELTESCQSEEEIDFIFPRINYIINHDIILINFWKNNLKVIQNLSVEDQEKLASFNVTDIVSLNQSQESNALQKRSPFELYQELKAQSHFVALKDQLKFILKPELRSEYESYICQRAIALDFKGLALTNWKEVPDLTVANLYYSFKVQE</sequence>
<reference evidence="2" key="1">
    <citation type="submission" date="2019-10" db="EMBL/GenBank/DDBJ databases">
        <authorList>
            <consortium name="Genoscope - CEA"/>
            <person name="William W."/>
        </authorList>
    </citation>
    <scope>NUCLEOTIDE SEQUENCE [LARGE SCALE GENOMIC DNA]</scope>
    <source>
        <strain evidence="2">BBR_PRJEB10992</strain>
    </source>
</reference>
<organism evidence="2 3">
    <name type="scientific">Planktothrix serta PCC 8927</name>
    <dbReference type="NCBI Taxonomy" id="671068"/>
    <lineage>
        <taxon>Bacteria</taxon>
        <taxon>Bacillati</taxon>
        <taxon>Cyanobacteriota</taxon>
        <taxon>Cyanophyceae</taxon>
        <taxon>Oscillatoriophycideae</taxon>
        <taxon>Oscillatoriales</taxon>
        <taxon>Microcoleaceae</taxon>
        <taxon>Planktothrix</taxon>
    </lineage>
</organism>
<proteinExistence type="predicted"/>
<evidence type="ECO:0000256" key="1">
    <source>
        <dbReference type="SAM" id="Coils"/>
    </source>
</evidence>
<dbReference type="AlphaFoldDB" id="A0A7Z9BYP0"/>